<organism evidence="12 13">
    <name type="scientific">Caulobacter zeae</name>
    <dbReference type="NCBI Taxonomy" id="2055137"/>
    <lineage>
        <taxon>Bacteria</taxon>
        <taxon>Pseudomonadati</taxon>
        <taxon>Pseudomonadota</taxon>
        <taxon>Alphaproteobacteria</taxon>
        <taxon>Caulobacterales</taxon>
        <taxon>Caulobacteraceae</taxon>
        <taxon>Caulobacter</taxon>
    </lineage>
</organism>
<dbReference type="EMBL" id="PJRS01000018">
    <property type="protein sequence ID" value="PLR26705.1"/>
    <property type="molecule type" value="Genomic_DNA"/>
</dbReference>
<evidence type="ECO:0000256" key="4">
    <source>
        <dbReference type="ARBA" id="ARBA00013558"/>
    </source>
</evidence>
<dbReference type="Gene3D" id="3.90.1150.10">
    <property type="entry name" value="Aspartate Aminotransferase, domain 1"/>
    <property type="match status" value="1"/>
</dbReference>
<evidence type="ECO:0000256" key="2">
    <source>
        <dbReference type="ARBA" id="ARBA00003120"/>
    </source>
</evidence>
<evidence type="ECO:0000256" key="5">
    <source>
        <dbReference type="ARBA" id="ARBA00022679"/>
    </source>
</evidence>
<dbReference type="OrthoDB" id="9808002at2"/>
<evidence type="ECO:0000256" key="1">
    <source>
        <dbReference type="ARBA" id="ARBA00001933"/>
    </source>
</evidence>
<evidence type="ECO:0000256" key="3">
    <source>
        <dbReference type="ARBA" id="ARBA00006490"/>
    </source>
</evidence>
<dbReference type="GO" id="GO:0031071">
    <property type="term" value="F:cysteine desulfurase activity"/>
    <property type="evidence" value="ECO:0007669"/>
    <property type="project" value="UniProtKB-EC"/>
</dbReference>
<dbReference type="PANTHER" id="PTHR11601">
    <property type="entry name" value="CYSTEINE DESULFURYLASE FAMILY MEMBER"/>
    <property type="match status" value="1"/>
</dbReference>
<dbReference type="InterPro" id="IPR015421">
    <property type="entry name" value="PyrdxlP-dep_Trfase_major"/>
</dbReference>
<evidence type="ECO:0000256" key="9">
    <source>
        <dbReference type="ARBA" id="ARBA00023014"/>
    </source>
</evidence>
<keyword evidence="8" id="KW-0408">Iron</keyword>
<name>A0A2N5DL54_9CAUL</name>
<protein>
    <recommendedName>
        <fullName evidence="4">Cysteine desulfurase</fullName>
    </recommendedName>
</protein>
<evidence type="ECO:0000313" key="13">
    <source>
        <dbReference type="Proteomes" id="UP000234479"/>
    </source>
</evidence>
<dbReference type="AlphaFoldDB" id="A0A2N5DL54"/>
<evidence type="ECO:0000256" key="8">
    <source>
        <dbReference type="ARBA" id="ARBA00023004"/>
    </source>
</evidence>
<comment type="catalytic activity">
    <reaction evidence="10">
        <text>(sulfur carrier)-H + L-cysteine = (sulfur carrier)-SH + L-alanine</text>
        <dbReference type="Rhea" id="RHEA:43892"/>
        <dbReference type="Rhea" id="RHEA-COMP:14737"/>
        <dbReference type="Rhea" id="RHEA-COMP:14739"/>
        <dbReference type="ChEBI" id="CHEBI:29917"/>
        <dbReference type="ChEBI" id="CHEBI:35235"/>
        <dbReference type="ChEBI" id="CHEBI:57972"/>
        <dbReference type="ChEBI" id="CHEBI:64428"/>
        <dbReference type="EC" id="2.8.1.7"/>
    </reaction>
</comment>
<evidence type="ECO:0000313" key="12">
    <source>
        <dbReference type="EMBL" id="PLR26705.1"/>
    </source>
</evidence>
<comment type="caution">
    <text evidence="12">The sequence shown here is derived from an EMBL/GenBank/DDBJ whole genome shotgun (WGS) entry which is preliminary data.</text>
</comment>
<keyword evidence="9" id="KW-0411">Iron-sulfur</keyword>
<accession>A0A2N5DL54</accession>
<evidence type="ECO:0000256" key="6">
    <source>
        <dbReference type="ARBA" id="ARBA00022723"/>
    </source>
</evidence>
<dbReference type="Gene3D" id="1.10.260.50">
    <property type="match status" value="1"/>
</dbReference>
<dbReference type="SUPFAM" id="SSF53383">
    <property type="entry name" value="PLP-dependent transferases"/>
    <property type="match status" value="1"/>
</dbReference>
<comment type="cofactor">
    <cofactor evidence="1">
        <name>pyridoxal 5'-phosphate</name>
        <dbReference type="ChEBI" id="CHEBI:597326"/>
    </cofactor>
</comment>
<sequence>MTSKPAIYLDYNATAPIRPEAREAVLRAFELAGNPSSVHASGRAARDVVETARKQVGELVGVVAGSVTFVSGGTEANALAIESAVASGVKRLVVSAIEHDAVIETAAASGVSVAVLPVDEHGVADLSKLSDLLAGEGRTLVCLMLANNETGVIQPVAQASAIVRAADGLLHVDAVQAAGKIAIDFSALGADTLALSAHKIGGPQGVGALVAGTRANVVRRQHGGGQERGRRAGTENVAGIAGFGAAAVAALRDLPQAADQGIWRDALAQRVKDAGGVVLGEGPESGLGRLPQTLCLAAKGFASQVQVMNLDLAGVMVSAGSACSSGKVKASRVVEAMGRSDLAPFALRVSGGWASTEADWIVCGDAWLAAWKRIGARRREVA</sequence>
<keyword evidence="7" id="KW-0663">Pyridoxal phosphate</keyword>
<keyword evidence="6" id="KW-0479">Metal-binding</keyword>
<dbReference type="Pfam" id="PF00266">
    <property type="entry name" value="Aminotran_5"/>
    <property type="match status" value="1"/>
</dbReference>
<comment type="function">
    <text evidence="2">Catalyzes the removal of elemental sulfur atoms from cysteine to produce alanine. Seems to participate in the biosynthesis of the nitrogenase metalloclusters by providing the inorganic sulfur required for the Fe-S core formation.</text>
</comment>
<evidence type="ECO:0000256" key="10">
    <source>
        <dbReference type="ARBA" id="ARBA00050776"/>
    </source>
</evidence>
<keyword evidence="13" id="KW-1185">Reference proteome</keyword>
<proteinExistence type="inferred from homology"/>
<keyword evidence="5" id="KW-0808">Transferase</keyword>
<dbReference type="InterPro" id="IPR015424">
    <property type="entry name" value="PyrdxlP-dep_Trfase"/>
</dbReference>
<dbReference type="Proteomes" id="UP000234479">
    <property type="component" value="Unassembled WGS sequence"/>
</dbReference>
<dbReference type="InterPro" id="IPR016454">
    <property type="entry name" value="Cysteine_dSase"/>
</dbReference>
<comment type="similarity">
    <text evidence="3">Belongs to the class-V pyridoxal-phosphate-dependent aminotransferase family. NifS/IscS subfamily.</text>
</comment>
<gene>
    <name evidence="12" type="ORF">SGCZBJ_10265</name>
</gene>
<dbReference type="InterPro" id="IPR000192">
    <property type="entry name" value="Aminotrans_V_dom"/>
</dbReference>
<dbReference type="GO" id="GO:0046872">
    <property type="term" value="F:metal ion binding"/>
    <property type="evidence" value="ECO:0007669"/>
    <property type="project" value="UniProtKB-KW"/>
</dbReference>
<reference evidence="12 13" key="1">
    <citation type="submission" date="2017-12" db="EMBL/GenBank/DDBJ databases">
        <title>The genome sequence of Caulobacter sp. 410.</title>
        <authorList>
            <person name="Gao J."/>
            <person name="Mao X."/>
            <person name="Sun J."/>
        </authorList>
    </citation>
    <scope>NUCLEOTIDE SEQUENCE [LARGE SCALE GENOMIC DNA]</scope>
    <source>
        <strain evidence="12 13">410</strain>
    </source>
</reference>
<evidence type="ECO:0000256" key="7">
    <source>
        <dbReference type="ARBA" id="ARBA00022898"/>
    </source>
</evidence>
<dbReference type="RefSeq" id="WP_101717899.1">
    <property type="nucleotide sequence ID" value="NZ_PJRS01000018.1"/>
</dbReference>
<dbReference type="InterPro" id="IPR015422">
    <property type="entry name" value="PyrdxlP-dep_Trfase_small"/>
</dbReference>
<dbReference type="PANTHER" id="PTHR11601:SF34">
    <property type="entry name" value="CYSTEINE DESULFURASE"/>
    <property type="match status" value="1"/>
</dbReference>
<dbReference type="Gene3D" id="3.40.640.10">
    <property type="entry name" value="Type I PLP-dependent aspartate aminotransferase-like (Major domain)"/>
    <property type="match status" value="1"/>
</dbReference>
<evidence type="ECO:0000259" key="11">
    <source>
        <dbReference type="Pfam" id="PF00266"/>
    </source>
</evidence>
<dbReference type="PIRSF" id="PIRSF005572">
    <property type="entry name" value="NifS"/>
    <property type="match status" value="1"/>
</dbReference>
<feature type="domain" description="Aminotransferase class V" evidence="11">
    <location>
        <begin position="7"/>
        <end position="329"/>
    </location>
</feature>
<dbReference type="GO" id="GO:0051536">
    <property type="term" value="F:iron-sulfur cluster binding"/>
    <property type="evidence" value="ECO:0007669"/>
    <property type="project" value="UniProtKB-KW"/>
</dbReference>